<evidence type="ECO:0000313" key="3">
    <source>
        <dbReference type="Proteomes" id="UP000006322"/>
    </source>
</evidence>
<evidence type="ECO:0000313" key="2">
    <source>
        <dbReference type="EMBL" id="GAC32248.1"/>
    </source>
</evidence>
<feature type="signal peptide" evidence="1">
    <location>
        <begin position="1"/>
        <end position="25"/>
    </location>
</feature>
<keyword evidence="1" id="KW-0732">Signal</keyword>
<reference evidence="3" key="1">
    <citation type="journal article" date="2014" name="Environ. Microbiol.">
        <title>Comparative genomics of the marine bacterial genus Glaciecola reveals the high degree of genomic diversity and genomic characteristic for cold adaptation.</title>
        <authorList>
            <person name="Qin Q.L."/>
            <person name="Xie B.B."/>
            <person name="Yu Y."/>
            <person name="Shu Y.L."/>
            <person name="Rong J.C."/>
            <person name="Zhang Y.J."/>
            <person name="Zhao D.L."/>
            <person name="Chen X.L."/>
            <person name="Zhang X.Y."/>
            <person name="Chen B."/>
            <person name="Zhou B.C."/>
            <person name="Zhang Y.Z."/>
        </authorList>
    </citation>
    <scope>NUCLEOTIDE SEQUENCE [LARGE SCALE GENOMIC DNA]</scope>
    <source>
        <strain evidence="3">LMG 21857</strain>
    </source>
</reference>
<gene>
    <name evidence="2" type="ORF">GPLA_1334</name>
</gene>
<protein>
    <recommendedName>
        <fullName evidence="4">Transglycosylase SLT domain-containing protein</fullName>
    </recommendedName>
</protein>
<name>K6ZTU5_9ALTE</name>
<organism evidence="2 3">
    <name type="scientific">Paraglaciecola polaris LMG 21857</name>
    <dbReference type="NCBI Taxonomy" id="1129793"/>
    <lineage>
        <taxon>Bacteria</taxon>
        <taxon>Pseudomonadati</taxon>
        <taxon>Pseudomonadota</taxon>
        <taxon>Gammaproteobacteria</taxon>
        <taxon>Alteromonadales</taxon>
        <taxon>Alteromonadaceae</taxon>
        <taxon>Paraglaciecola</taxon>
    </lineage>
</organism>
<evidence type="ECO:0000256" key="1">
    <source>
        <dbReference type="SAM" id="SignalP"/>
    </source>
</evidence>
<dbReference type="Proteomes" id="UP000006322">
    <property type="component" value="Unassembled WGS sequence"/>
</dbReference>
<evidence type="ECO:0008006" key="4">
    <source>
        <dbReference type="Google" id="ProtNLM"/>
    </source>
</evidence>
<sequence length="210" mass="23592">MSLKKTIWNMWSVVLIIFASNLVVAQTSVSSDYVPLLNKHQGEWVAANYSQQQLNQPGMVCVRFNNYWCIKSPMGKPTYWDGQESQDSRGHAQFSHPKYAARAFVKLMRTYYFTHNLRSANDIMNRYAPATDTIGSVAGGRPNPTTEYAKQISRALGKGPDEDLKLFANETTVNKDEMVALLITFAKWEITANNQVTKELALDGIALAGY</sequence>
<dbReference type="RefSeq" id="WP_007104046.1">
    <property type="nucleotide sequence ID" value="NZ_BAER01000034.1"/>
</dbReference>
<accession>K6ZTU5</accession>
<dbReference type="STRING" id="1129793.GPLA_1334"/>
<keyword evidence="3" id="KW-1185">Reference proteome</keyword>
<dbReference type="EMBL" id="BAER01000034">
    <property type="protein sequence ID" value="GAC32248.1"/>
    <property type="molecule type" value="Genomic_DNA"/>
</dbReference>
<dbReference type="AlphaFoldDB" id="K6ZTU5"/>
<proteinExistence type="predicted"/>
<comment type="caution">
    <text evidence="2">The sequence shown here is derived from an EMBL/GenBank/DDBJ whole genome shotgun (WGS) entry which is preliminary data.</text>
</comment>
<dbReference type="OrthoDB" id="8849052at2"/>
<feature type="chain" id="PRO_5003898635" description="Transglycosylase SLT domain-containing protein" evidence="1">
    <location>
        <begin position="26"/>
        <end position="210"/>
    </location>
</feature>